<dbReference type="Proteomes" id="UP000622610">
    <property type="component" value="Unassembled WGS sequence"/>
</dbReference>
<dbReference type="AlphaFoldDB" id="A0A917JHZ5"/>
<dbReference type="GO" id="GO:0000428">
    <property type="term" value="C:DNA-directed RNA polymerase complex"/>
    <property type="evidence" value="ECO:0007669"/>
    <property type="project" value="UniProtKB-KW"/>
</dbReference>
<keyword evidence="2" id="KW-0240">DNA-directed RNA polymerase</keyword>
<evidence type="ECO:0000313" key="2">
    <source>
        <dbReference type="EMBL" id="GGI66452.1"/>
    </source>
</evidence>
<dbReference type="Pfam" id="PF04542">
    <property type="entry name" value="Sigma70_r2"/>
    <property type="match status" value="1"/>
</dbReference>
<dbReference type="SUPFAM" id="SSF88946">
    <property type="entry name" value="Sigma2 domain of RNA polymerase sigma factors"/>
    <property type="match status" value="1"/>
</dbReference>
<feature type="domain" description="RNA polymerase sigma-70 region 2" evidence="1">
    <location>
        <begin position="20"/>
        <end position="87"/>
    </location>
</feature>
<evidence type="ECO:0000259" key="1">
    <source>
        <dbReference type="Pfam" id="PF04542"/>
    </source>
</evidence>
<dbReference type="InterPro" id="IPR007627">
    <property type="entry name" value="RNA_pol_sigma70_r2"/>
</dbReference>
<dbReference type="GO" id="GO:0003700">
    <property type="term" value="F:DNA-binding transcription factor activity"/>
    <property type="evidence" value="ECO:0007669"/>
    <property type="project" value="InterPro"/>
</dbReference>
<proteinExistence type="predicted"/>
<organism evidence="2 3">
    <name type="scientific">Enterococcus alcedinis</name>
    <dbReference type="NCBI Taxonomy" id="1274384"/>
    <lineage>
        <taxon>Bacteria</taxon>
        <taxon>Bacillati</taxon>
        <taxon>Bacillota</taxon>
        <taxon>Bacilli</taxon>
        <taxon>Lactobacillales</taxon>
        <taxon>Enterococcaceae</taxon>
        <taxon>Enterococcus</taxon>
    </lineage>
</organism>
<keyword evidence="2" id="KW-0804">Transcription</keyword>
<sequence>MQKKLILTAKQGDEQALEELYHQYRPLVYALRKKYYLRDLDEQDWLQEGFIVFYDCLCAFESSHGASLGSFFKRAFENRVRSLIRREFAYKRQSNIGAVSFEQTITDGFEDLCEYTNDFQDPLQQILVQEAFEESKASLSNLELEALSLCLEKPIETLDPSLFSAYNRSRRKIIASFNDK</sequence>
<comment type="caution">
    <text evidence="2">The sequence shown here is derived from an EMBL/GenBank/DDBJ whole genome shotgun (WGS) entry which is preliminary data.</text>
</comment>
<keyword evidence="3" id="KW-1185">Reference proteome</keyword>
<dbReference type="Gene3D" id="1.10.1740.10">
    <property type="match status" value="1"/>
</dbReference>
<dbReference type="EMBL" id="BMDT01000011">
    <property type="protein sequence ID" value="GGI66452.1"/>
    <property type="molecule type" value="Genomic_DNA"/>
</dbReference>
<protein>
    <submittedName>
        <fullName evidence="2">DNA-directed RNA polymerase sigma factor 30</fullName>
    </submittedName>
</protein>
<dbReference type="InterPro" id="IPR013325">
    <property type="entry name" value="RNA_pol_sigma_r2"/>
</dbReference>
<accession>A0A917JHZ5</accession>
<dbReference type="RefSeq" id="WP_188368279.1">
    <property type="nucleotide sequence ID" value="NZ_BMDT01000011.1"/>
</dbReference>
<reference evidence="2" key="2">
    <citation type="submission" date="2020-09" db="EMBL/GenBank/DDBJ databases">
        <authorList>
            <person name="Sun Q."/>
            <person name="Sedlacek I."/>
        </authorList>
    </citation>
    <scope>NUCLEOTIDE SEQUENCE</scope>
    <source>
        <strain evidence="2">CCM 8433</strain>
    </source>
</reference>
<name>A0A917JHZ5_9ENTE</name>
<reference evidence="2" key="1">
    <citation type="journal article" date="2014" name="Int. J. Syst. Evol. Microbiol.">
        <title>Complete genome sequence of Corynebacterium casei LMG S-19264T (=DSM 44701T), isolated from a smear-ripened cheese.</title>
        <authorList>
            <consortium name="US DOE Joint Genome Institute (JGI-PGF)"/>
            <person name="Walter F."/>
            <person name="Albersmeier A."/>
            <person name="Kalinowski J."/>
            <person name="Ruckert C."/>
        </authorList>
    </citation>
    <scope>NUCLEOTIDE SEQUENCE</scope>
    <source>
        <strain evidence="2">CCM 8433</strain>
    </source>
</reference>
<dbReference type="GO" id="GO:0006352">
    <property type="term" value="P:DNA-templated transcription initiation"/>
    <property type="evidence" value="ECO:0007669"/>
    <property type="project" value="InterPro"/>
</dbReference>
<gene>
    <name evidence="2" type="ORF">GCM10011482_21060</name>
</gene>
<evidence type="ECO:0000313" key="3">
    <source>
        <dbReference type="Proteomes" id="UP000622610"/>
    </source>
</evidence>